<reference evidence="6" key="2">
    <citation type="submission" date="2012-11" db="EMBL/GenBank/DDBJ databases">
        <authorList>
            <person name="Kuo A."/>
            <person name="Curtis B.A."/>
            <person name="Tanifuji G."/>
            <person name="Burki F."/>
            <person name="Gruber A."/>
            <person name="Irimia M."/>
            <person name="Maruyama S."/>
            <person name="Arias M.C."/>
            <person name="Ball S.G."/>
            <person name="Gile G.H."/>
            <person name="Hirakawa Y."/>
            <person name="Hopkins J.F."/>
            <person name="Rensing S.A."/>
            <person name="Schmutz J."/>
            <person name="Symeonidi A."/>
            <person name="Elias M."/>
            <person name="Eveleigh R.J."/>
            <person name="Herman E.K."/>
            <person name="Klute M.J."/>
            <person name="Nakayama T."/>
            <person name="Obornik M."/>
            <person name="Reyes-Prieto A."/>
            <person name="Armbrust E.V."/>
            <person name="Aves S.J."/>
            <person name="Beiko R.G."/>
            <person name="Coutinho P."/>
            <person name="Dacks J.B."/>
            <person name="Durnford D.G."/>
            <person name="Fast N.M."/>
            <person name="Green B.R."/>
            <person name="Grisdale C."/>
            <person name="Hempe F."/>
            <person name="Henrissat B."/>
            <person name="Hoppner M.P."/>
            <person name="Ishida K.-I."/>
            <person name="Kim E."/>
            <person name="Koreny L."/>
            <person name="Kroth P.G."/>
            <person name="Liu Y."/>
            <person name="Malik S.-B."/>
            <person name="Maier U.G."/>
            <person name="McRose D."/>
            <person name="Mock T."/>
            <person name="Neilson J.A."/>
            <person name="Onodera N.T."/>
            <person name="Poole A.M."/>
            <person name="Pritham E.J."/>
            <person name="Richards T.A."/>
            <person name="Rocap G."/>
            <person name="Roy S.W."/>
            <person name="Sarai C."/>
            <person name="Schaack S."/>
            <person name="Shirato S."/>
            <person name="Slamovits C.H."/>
            <person name="Spencer D.F."/>
            <person name="Suzuki S."/>
            <person name="Worden A.Z."/>
            <person name="Zauner S."/>
            <person name="Barry K."/>
            <person name="Bell C."/>
            <person name="Bharti A.K."/>
            <person name="Crow J.A."/>
            <person name="Grimwood J."/>
            <person name="Kramer R."/>
            <person name="Lindquist E."/>
            <person name="Lucas S."/>
            <person name="Salamov A."/>
            <person name="McFadden G.I."/>
            <person name="Lane C.E."/>
            <person name="Keeling P.J."/>
            <person name="Gray M.W."/>
            <person name="Grigoriev I.V."/>
            <person name="Archibald J.M."/>
        </authorList>
    </citation>
    <scope>NUCLEOTIDE SEQUENCE</scope>
    <source>
        <strain evidence="6">CCMP2712</strain>
    </source>
</reference>
<dbReference type="InterPro" id="IPR004033">
    <property type="entry name" value="UbiE/COQ5_MeTrFase"/>
</dbReference>
<evidence type="ECO:0000256" key="1">
    <source>
        <dbReference type="ARBA" id="ARBA00022603"/>
    </source>
</evidence>
<dbReference type="KEGG" id="gtt:GUITHDRAFT_64470"/>
<proteinExistence type="predicted"/>
<dbReference type="OrthoDB" id="6329284at2759"/>
<dbReference type="InterPro" id="IPR023576">
    <property type="entry name" value="UbiE/COQ5_MeTrFase_CS"/>
</dbReference>
<dbReference type="STRING" id="905079.L1JYI3"/>
<dbReference type="HOGENOM" id="CLU_037990_0_0_1"/>
<keyword evidence="3" id="KW-0949">S-adenosyl-L-methionine</keyword>
<dbReference type="GO" id="GO:0032259">
    <property type="term" value="P:methylation"/>
    <property type="evidence" value="ECO:0007669"/>
    <property type="project" value="UniProtKB-KW"/>
</dbReference>
<dbReference type="PROSITE" id="PS51608">
    <property type="entry name" value="SAM_MT_UBIE"/>
    <property type="match status" value="1"/>
</dbReference>
<name>L1JYI3_GUITC</name>
<reference evidence="5" key="3">
    <citation type="submission" date="2016-03" db="UniProtKB">
        <authorList>
            <consortium name="EnsemblProtists"/>
        </authorList>
    </citation>
    <scope>IDENTIFICATION</scope>
</reference>
<dbReference type="GeneID" id="17309942"/>
<dbReference type="Pfam" id="PF01209">
    <property type="entry name" value="Ubie_methyltran"/>
    <property type="match status" value="1"/>
</dbReference>
<dbReference type="eggNOG" id="KOG1540">
    <property type="taxonomic scope" value="Eukaryota"/>
</dbReference>
<organism evidence="4">
    <name type="scientific">Guillardia theta (strain CCMP2712)</name>
    <name type="common">Cryptophyte</name>
    <dbReference type="NCBI Taxonomy" id="905079"/>
    <lineage>
        <taxon>Eukaryota</taxon>
        <taxon>Cryptophyceae</taxon>
        <taxon>Pyrenomonadales</taxon>
        <taxon>Geminigeraceae</taxon>
        <taxon>Guillardia</taxon>
    </lineage>
</organism>
<dbReference type="RefSeq" id="XP_005840369.1">
    <property type="nucleotide sequence ID" value="XM_005840312.1"/>
</dbReference>
<keyword evidence="2" id="KW-0808">Transferase</keyword>
<dbReference type="EnsemblProtists" id="EKX53389">
    <property type="protein sequence ID" value="EKX53389"/>
    <property type="gene ID" value="GUITHDRAFT_64470"/>
</dbReference>
<keyword evidence="1" id="KW-0489">Methyltransferase</keyword>
<dbReference type="AlphaFoldDB" id="L1JYI3"/>
<reference evidence="4 6" key="1">
    <citation type="journal article" date="2012" name="Nature">
        <title>Algal genomes reveal evolutionary mosaicism and the fate of nucleomorphs.</title>
        <authorList>
            <consortium name="DOE Joint Genome Institute"/>
            <person name="Curtis B.A."/>
            <person name="Tanifuji G."/>
            <person name="Burki F."/>
            <person name="Gruber A."/>
            <person name="Irimia M."/>
            <person name="Maruyama S."/>
            <person name="Arias M.C."/>
            <person name="Ball S.G."/>
            <person name="Gile G.H."/>
            <person name="Hirakawa Y."/>
            <person name="Hopkins J.F."/>
            <person name="Kuo A."/>
            <person name="Rensing S.A."/>
            <person name="Schmutz J."/>
            <person name="Symeonidi A."/>
            <person name="Elias M."/>
            <person name="Eveleigh R.J."/>
            <person name="Herman E.K."/>
            <person name="Klute M.J."/>
            <person name="Nakayama T."/>
            <person name="Obornik M."/>
            <person name="Reyes-Prieto A."/>
            <person name="Armbrust E.V."/>
            <person name="Aves S.J."/>
            <person name="Beiko R.G."/>
            <person name="Coutinho P."/>
            <person name="Dacks J.B."/>
            <person name="Durnford D.G."/>
            <person name="Fast N.M."/>
            <person name="Green B.R."/>
            <person name="Grisdale C.J."/>
            <person name="Hempel F."/>
            <person name="Henrissat B."/>
            <person name="Hoppner M.P."/>
            <person name="Ishida K."/>
            <person name="Kim E."/>
            <person name="Koreny L."/>
            <person name="Kroth P.G."/>
            <person name="Liu Y."/>
            <person name="Malik S.B."/>
            <person name="Maier U.G."/>
            <person name="McRose D."/>
            <person name="Mock T."/>
            <person name="Neilson J.A."/>
            <person name="Onodera N.T."/>
            <person name="Poole A.M."/>
            <person name="Pritham E.J."/>
            <person name="Richards T.A."/>
            <person name="Rocap G."/>
            <person name="Roy S.W."/>
            <person name="Sarai C."/>
            <person name="Schaack S."/>
            <person name="Shirato S."/>
            <person name="Slamovits C.H."/>
            <person name="Spencer D.F."/>
            <person name="Suzuki S."/>
            <person name="Worden A.Z."/>
            <person name="Zauner S."/>
            <person name="Barry K."/>
            <person name="Bell C."/>
            <person name="Bharti A.K."/>
            <person name="Crow J.A."/>
            <person name="Grimwood J."/>
            <person name="Kramer R."/>
            <person name="Lindquist E."/>
            <person name="Lucas S."/>
            <person name="Salamov A."/>
            <person name="McFadden G.I."/>
            <person name="Lane C.E."/>
            <person name="Keeling P.J."/>
            <person name="Gray M.W."/>
            <person name="Grigoriev I.V."/>
            <person name="Archibald J.M."/>
        </authorList>
    </citation>
    <scope>NUCLEOTIDE SEQUENCE</scope>
    <source>
        <strain evidence="4 6">CCMP2712</strain>
    </source>
</reference>
<dbReference type="CDD" id="cd02440">
    <property type="entry name" value="AdoMet_MTases"/>
    <property type="match status" value="1"/>
</dbReference>
<keyword evidence="6" id="KW-1185">Reference proteome</keyword>
<evidence type="ECO:0000313" key="4">
    <source>
        <dbReference type="EMBL" id="EKX53389.1"/>
    </source>
</evidence>
<dbReference type="SUPFAM" id="SSF53335">
    <property type="entry name" value="S-adenosyl-L-methionine-dependent methyltransferases"/>
    <property type="match status" value="1"/>
</dbReference>
<protein>
    <recommendedName>
        <fullName evidence="7">2-methoxy-6-polyprenyl-1,4-benzoquinol methylase</fullName>
    </recommendedName>
</protein>
<evidence type="ECO:0000256" key="2">
    <source>
        <dbReference type="ARBA" id="ARBA00022679"/>
    </source>
</evidence>
<dbReference type="GO" id="GO:0008168">
    <property type="term" value="F:methyltransferase activity"/>
    <property type="evidence" value="ECO:0007669"/>
    <property type="project" value="UniProtKB-KW"/>
</dbReference>
<dbReference type="OMA" id="RYYWDTI"/>
<dbReference type="PaxDb" id="55529-EKX53389"/>
<dbReference type="PANTHER" id="PTHR43591:SF24">
    <property type="entry name" value="2-METHOXY-6-POLYPRENYL-1,4-BENZOQUINOL METHYLASE, MITOCHONDRIAL"/>
    <property type="match status" value="1"/>
</dbReference>
<dbReference type="Proteomes" id="UP000011087">
    <property type="component" value="Unassembled WGS sequence"/>
</dbReference>
<accession>L1JYI3</accession>
<evidence type="ECO:0000256" key="3">
    <source>
        <dbReference type="ARBA" id="ARBA00022691"/>
    </source>
</evidence>
<evidence type="ECO:0008006" key="7">
    <source>
        <dbReference type="Google" id="ProtNLM"/>
    </source>
</evidence>
<dbReference type="PANTHER" id="PTHR43591">
    <property type="entry name" value="METHYLTRANSFERASE"/>
    <property type="match status" value="1"/>
</dbReference>
<gene>
    <name evidence="4" type="ORF">GUITHDRAFT_64470</name>
</gene>
<dbReference type="GO" id="GO:0042181">
    <property type="term" value="P:ketone biosynthetic process"/>
    <property type="evidence" value="ECO:0007669"/>
    <property type="project" value="UniProtKB-ARBA"/>
</dbReference>
<evidence type="ECO:0000313" key="6">
    <source>
        <dbReference type="Proteomes" id="UP000011087"/>
    </source>
</evidence>
<dbReference type="Gene3D" id="3.40.50.150">
    <property type="entry name" value="Vaccinia Virus protein VP39"/>
    <property type="match status" value="1"/>
</dbReference>
<dbReference type="NCBIfam" id="TIGR01934">
    <property type="entry name" value="MenG_MenH_UbiE"/>
    <property type="match status" value="1"/>
</dbReference>
<dbReference type="EMBL" id="JH992970">
    <property type="protein sequence ID" value="EKX53389.1"/>
    <property type="molecule type" value="Genomic_DNA"/>
</dbReference>
<dbReference type="InterPro" id="IPR029063">
    <property type="entry name" value="SAM-dependent_MTases_sf"/>
</dbReference>
<sequence length="235" mass="25610">MFDAIAPRYDVINTALSLGMHSLWRRKMVSSLELKPGFKVLDLGTGTADVALAIAKELAKQGGSKNIGKEAVIGLDPSQNMLSHGRKKVHKAGFSDKAVKLIHGDALNLTASFAEEANFDAVTMAFAIRNIPDRLRVLQEIFKVLKHGGKVAILELGEPTFAPARWFVRYCVPFIGSLLSGGARREYEHLEKSVMAFDSKRFAQQISDAGFQLQSITAMNFGSVNLFVATKAEAA</sequence>
<evidence type="ECO:0000313" key="5">
    <source>
        <dbReference type="EnsemblProtists" id="EKX53389"/>
    </source>
</evidence>
<dbReference type="PROSITE" id="PS01183">
    <property type="entry name" value="UBIE_1"/>
    <property type="match status" value="1"/>
</dbReference>